<dbReference type="GO" id="GO:0006096">
    <property type="term" value="P:glycolytic process"/>
    <property type="evidence" value="ECO:0007669"/>
    <property type="project" value="UniProtKB-UniRule"/>
</dbReference>
<dbReference type="Gene3D" id="1.10.1390.10">
    <property type="match status" value="1"/>
</dbReference>
<evidence type="ECO:0000256" key="7">
    <source>
        <dbReference type="HAMAP-Rule" id="MF_00473"/>
    </source>
</evidence>
<keyword evidence="7" id="KW-0963">Cytoplasm</keyword>
<dbReference type="PANTHER" id="PTHR11469:SF1">
    <property type="entry name" value="GLUCOSE-6-PHOSPHATE ISOMERASE"/>
    <property type="match status" value="1"/>
</dbReference>
<evidence type="ECO:0000313" key="9">
    <source>
        <dbReference type="EMBL" id="TQV77039.1"/>
    </source>
</evidence>
<dbReference type="PANTHER" id="PTHR11469">
    <property type="entry name" value="GLUCOSE-6-PHOSPHATE ISOMERASE"/>
    <property type="match status" value="1"/>
</dbReference>
<dbReference type="InterPro" id="IPR035476">
    <property type="entry name" value="SIS_PGI_1"/>
</dbReference>
<dbReference type="GO" id="GO:0004347">
    <property type="term" value="F:glucose-6-phosphate isomerase activity"/>
    <property type="evidence" value="ECO:0007669"/>
    <property type="project" value="UniProtKB-UniRule"/>
</dbReference>
<dbReference type="InterPro" id="IPR046348">
    <property type="entry name" value="SIS_dom_sf"/>
</dbReference>
<feature type="active site" evidence="7">
    <location>
        <position position="517"/>
    </location>
</feature>
<dbReference type="NCBIfam" id="NF001211">
    <property type="entry name" value="PRK00179.1"/>
    <property type="match status" value="1"/>
</dbReference>
<dbReference type="UniPathway" id="UPA00109">
    <property type="reaction ID" value="UER00181"/>
</dbReference>
<feature type="active site" evidence="7">
    <location>
        <position position="387"/>
    </location>
</feature>
<dbReference type="OrthoDB" id="140919at2"/>
<gene>
    <name evidence="7" type="primary">pgi</name>
    <name evidence="9" type="ORF">FLL45_03545</name>
</gene>
<dbReference type="CDD" id="cd05015">
    <property type="entry name" value="SIS_PGI_1"/>
    <property type="match status" value="1"/>
</dbReference>
<evidence type="ECO:0000256" key="6">
    <source>
        <dbReference type="ARBA" id="ARBA00029321"/>
    </source>
</evidence>
<comment type="caution">
    <text evidence="9">The sequence shown here is derived from an EMBL/GenBank/DDBJ whole genome shotgun (WGS) entry which is preliminary data.</text>
</comment>
<comment type="function">
    <text evidence="7">Catalyzes the reversible isomerization of glucose-6-phosphate to fructose-6-phosphate.</text>
</comment>
<feature type="active site" description="Proton donor" evidence="7">
    <location>
        <position position="356"/>
    </location>
</feature>
<dbReference type="Gene3D" id="3.40.50.10490">
    <property type="entry name" value="Glucose-6-phosphate isomerase like protein, domain 1"/>
    <property type="match status" value="2"/>
</dbReference>
<comment type="pathway">
    <text evidence="1 7 8">Carbohydrate degradation; glycolysis; D-glyceraldehyde 3-phosphate and glycerone phosphate from D-glucose: step 2/4.</text>
</comment>
<dbReference type="GO" id="GO:0097367">
    <property type="term" value="F:carbohydrate derivative binding"/>
    <property type="evidence" value="ECO:0007669"/>
    <property type="project" value="InterPro"/>
</dbReference>
<proteinExistence type="inferred from homology"/>
<dbReference type="PROSITE" id="PS00765">
    <property type="entry name" value="P_GLUCOSE_ISOMERASE_1"/>
    <property type="match status" value="1"/>
</dbReference>
<dbReference type="UniPathway" id="UPA00138"/>
<dbReference type="RefSeq" id="WP_142888399.1">
    <property type="nucleotide sequence ID" value="NZ_VIKR01000001.1"/>
</dbReference>
<evidence type="ECO:0000256" key="5">
    <source>
        <dbReference type="ARBA" id="ARBA00023235"/>
    </source>
</evidence>
<dbReference type="GO" id="GO:0048029">
    <property type="term" value="F:monosaccharide binding"/>
    <property type="evidence" value="ECO:0007669"/>
    <property type="project" value="TreeGrafter"/>
</dbReference>
<keyword evidence="4 7" id="KW-0324">Glycolysis</keyword>
<dbReference type="EC" id="5.3.1.9" evidence="7"/>
<dbReference type="Proteomes" id="UP000317839">
    <property type="component" value="Unassembled WGS sequence"/>
</dbReference>
<evidence type="ECO:0000256" key="1">
    <source>
        <dbReference type="ARBA" id="ARBA00004926"/>
    </source>
</evidence>
<dbReference type="InterPro" id="IPR035482">
    <property type="entry name" value="SIS_PGI_2"/>
</dbReference>
<dbReference type="PRINTS" id="PR00662">
    <property type="entry name" value="G6PISOMERASE"/>
</dbReference>
<dbReference type="PROSITE" id="PS51463">
    <property type="entry name" value="P_GLUCOSE_ISOMERASE_3"/>
    <property type="match status" value="1"/>
</dbReference>
<dbReference type="GO" id="GO:0006094">
    <property type="term" value="P:gluconeogenesis"/>
    <property type="evidence" value="ECO:0007669"/>
    <property type="project" value="UniProtKB-UniRule"/>
</dbReference>
<evidence type="ECO:0000256" key="8">
    <source>
        <dbReference type="RuleBase" id="RU000612"/>
    </source>
</evidence>
<dbReference type="GO" id="GO:0051156">
    <property type="term" value="P:glucose 6-phosphate metabolic process"/>
    <property type="evidence" value="ECO:0007669"/>
    <property type="project" value="TreeGrafter"/>
</dbReference>
<dbReference type="HAMAP" id="MF_00473">
    <property type="entry name" value="G6P_isomerase"/>
    <property type="match status" value="1"/>
</dbReference>
<evidence type="ECO:0000256" key="2">
    <source>
        <dbReference type="ARBA" id="ARBA00006604"/>
    </source>
</evidence>
<organism evidence="9 10">
    <name type="scientific">Aliikangiella marina</name>
    <dbReference type="NCBI Taxonomy" id="1712262"/>
    <lineage>
        <taxon>Bacteria</taxon>
        <taxon>Pseudomonadati</taxon>
        <taxon>Pseudomonadota</taxon>
        <taxon>Gammaproteobacteria</taxon>
        <taxon>Oceanospirillales</taxon>
        <taxon>Pleioneaceae</taxon>
        <taxon>Aliikangiella</taxon>
    </lineage>
</organism>
<comment type="pathway">
    <text evidence="7">Carbohydrate biosynthesis; gluconeogenesis.</text>
</comment>
<evidence type="ECO:0000256" key="3">
    <source>
        <dbReference type="ARBA" id="ARBA00022432"/>
    </source>
</evidence>
<dbReference type="InterPro" id="IPR018189">
    <property type="entry name" value="Phosphoglucose_isomerase_CS"/>
</dbReference>
<comment type="subcellular location">
    <subcellularLocation>
        <location evidence="7">Cytoplasm</location>
    </subcellularLocation>
</comment>
<dbReference type="CDD" id="cd05016">
    <property type="entry name" value="SIS_PGI_2"/>
    <property type="match status" value="1"/>
</dbReference>
<dbReference type="PROSITE" id="PS00174">
    <property type="entry name" value="P_GLUCOSE_ISOMERASE_2"/>
    <property type="match status" value="1"/>
</dbReference>
<reference evidence="9 10" key="1">
    <citation type="submission" date="2019-06" db="EMBL/GenBank/DDBJ databases">
        <title>Draft genome of Aliikangiella marina GYP-15.</title>
        <authorList>
            <person name="Wang G."/>
        </authorList>
    </citation>
    <scope>NUCLEOTIDE SEQUENCE [LARGE SCALE GENOMIC DNA]</scope>
    <source>
        <strain evidence="9 10">GYP-15</strain>
    </source>
</reference>
<keyword evidence="5 7" id="KW-0413">Isomerase</keyword>
<dbReference type="Pfam" id="PF00342">
    <property type="entry name" value="PGI"/>
    <property type="match status" value="1"/>
</dbReference>
<dbReference type="AlphaFoldDB" id="A0A545TII3"/>
<dbReference type="GO" id="GO:0005829">
    <property type="term" value="C:cytosol"/>
    <property type="evidence" value="ECO:0007669"/>
    <property type="project" value="TreeGrafter"/>
</dbReference>
<name>A0A545TII3_9GAMM</name>
<sequence length="560" mass="62097">MKISESKEWKQLTSHLLEDIQGIKVGELNDLKSRFEDFSYEFDDLLIDFSKQKVTSKTRELLLSLAEAANLKSSIAALSEGKPINTTENRPALHTACRLPASVELVVDQIDINLAVQEEISKIDKMVEKLSNGHWRGYSGKPIRDIVNLGVGGSDLGPLLVCEALDEFKVDYPNNIRVHFASTMDGSQISDIFNTLNPETTVFVLVSKSFSTIDTLSNAASAKAWLMSNCPNEALVDKQHFIGVSVSAEKMGEWGIHPDNQLRLWDWVGGRYSLWSSVGLTIAIKLGMENFKLLLSGAHSIDKHFFETELSQNLPVLMGLIGVWNSNFLGVPAQAILPYDARLKYLPNYLMQLEMESNGKSVTQGGESIDYDSCPVLWGEVGPNAQHAFYQMMHQGTRKVTSDFIAPIRRFSKEDSEHGKSLQEQHLLTLANCFAQSRALMTGGSLDELASNSSEKKQFPNPHKFYPGDQTSTTILIPELNPYTLGQLIALYEHKVFVMATIWGINPFDQWGVELGKIMANETLSELKNAASTEKFDNGTNTLINLVKEGIGKNGKGSNS</sequence>
<evidence type="ECO:0000256" key="4">
    <source>
        <dbReference type="ARBA" id="ARBA00023152"/>
    </source>
</evidence>
<comment type="catalytic activity">
    <reaction evidence="6 7 8">
        <text>alpha-D-glucose 6-phosphate = beta-D-fructose 6-phosphate</text>
        <dbReference type="Rhea" id="RHEA:11816"/>
        <dbReference type="ChEBI" id="CHEBI:57634"/>
        <dbReference type="ChEBI" id="CHEBI:58225"/>
        <dbReference type="EC" id="5.3.1.9"/>
    </reaction>
</comment>
<protein>
    <recommendedName>
        <fullName evidence="7">Glucose-6-phosphate isomerase</fullName>
        <shortName evidence="7">GPI</shortName>
        <ecNumber evidence="7">5.3.1.9</ecNumber>
    </recommendedName>
    <alternativeName>
        <fullName evidence="7">Phosphoglucose isomerase</fullName>
        <shortName evidence="7">PGI</shortName>
    </alternativeName>
    <alternativeName>
        <fullName evidence="7">Phosphohexose isomerase</fullName>
        <shortName evidence="7">PHI</shortName>
    </alternativeName>
</protein>
<comment type="similarity">
    <text evidence="2 7 8">Belongs to the GPI family.</text>
</comment>
<accession>A0A545TII3</accession>
<dbReference type="InterPro" id="IPR001672">
    <property type="entry name" value="G6P_Isomerase"/>
</dbReference>
<dbReference type="SUPFAM" id="SSF53697">
    <property type="entry name" value="SIS domain"/>
    <property type="match status" value="1"/>
</dbReference>
<dbReference type="InterPro" id="IPR023096">
    <property type="entry name" value="G6P_Isomerase_C"/>
</dbReference>
<evidence type="ECO:0000313" key="10">
    <source>
        <dbReference type="Proteomes" id="UP000317839"/>
    </source>
</evidence>
<keyword evidence="10" id="KW-1185">Reference proteome</keyword>
<dbReference type="EMBL" id="VIKR01000001">
    <property type="protein sequence ID" value="TQV77039.1"/>
    <property type="molecule type" value="Genomic_DNA"/>
</dbReference>
<keyword evidence="3 7" id="KW-0312">Gluconeogenesis</keyword>